<feature type="transmembrane region" description="Helical" evidence="8">
    <location>
        <begin position="115"/>
        <end position="139"/>
    </location>
</feature>
<evidence type="ECO:0000256" key="8">
    <source>
        <dbReference type="SAM" id="Phobius"/>
    </source>
</evidence>
<feature type="transmembrane region" description="Helical" evidence="8">
    <location>
        <begin position="404"/>
        <end position="422"/>
    </location>
</feature>
<dbReference type="InterPro" id="IPR050297">
    <property type="entry name" value="LipidA_mod_glycosyltrf_83"/>
</dbReference>
<dbReference type="PANTHER" id="PTHR33908">
    <property type="entry name" value="MANNOSYLTRANSFERASE YKCB-RELATED"/>
    <property type="match status" value="1"/>
</dbReference>
<feature type="transmembrane region" description="Helical" evidence="8">
    <location>
        <begin position="429"/>
        <end position="452"/>
    </location>
</feature>
<evidence type="ECO:0000256" key="1">
    <source>
        <dbReference type="ARBA" id="ARBA00004651"/>
    </source>
</evidence>
<keyword evidence="6 8" id="KW-1133">Transmembrane helix</keyword>
<dbReference type="RefSeq" id="WP_190922833.1">
    <property type="nucleotide sequence ID" value="NZ_JACXAC010000002.1"/>
</dbReference>
<evidence type="ECO:0000256" key="5">
    <source>
        <dbReference type="ARBA" id="ARBA00022692"/>
    </source>
</evidence>
<evidence type="ECO:0000256" key="3">
    <source>
        <dbReference type="ARBA" id="ARBA00022676"/>
    </source>
</evidence>
<comment type="subcellular location">
    <subcellularLocation>
        <location evidence="1">Cell membrane</location>
        <topology evidence="1">Multi-pass membrane protein</topology>
    </subcellularLocation>
</comment>
<dbReference type="Proteomes" id="UP000606003">
    <property type="component" value="Unassembled WGS sequence"/>
</dbReference>
<feature type="transmembrane region" description="Helical" evidence="8">
    <location>
        <begin position="87"/>
        <end position="109"/>
    </location>
</feature>
<accession>A0ABR8JSF9</accession>
<reference evidence="9 10" key="1">
    <citation type="submission" date="2020-09" db="EMBL/GenBank/DDBJ databases">
        <authorList>
            <person name="Kim M.K."/>
        </authorList>
    </citation>
    <scope>NUCLEOTIDE SEQUENCE [LARGE SCALE GENOMIC DNA]</scope>
    <source>
        <strain evidence="9 10">BT189</strain>
    </source>
</reference>
<feature type="transmembrane region" description="Helical" evidence="8">
    <location>
        <begin position="58"/>
        <end position="80"/>
    </location>
</feature>
<keyword evidence="5 8" id="KW-0812">Transmembrane</keyword>
<dbReference type="PANTHER" id="PTHR33908:SF11">
    <property type="entry name" value="MEMBRANE PROTEIN"/>
    <property type="match status" value="1"/>
</dbReference>
<evidence type="ECO:0000256" key="2">
    <source>
        <dbReference type="ARBA" id="ARBA00022475"/>
    </source>
</evidence>
<evidence type="ECO:0008006" key="11">
    <source>
        <dbReference type="Google" id="ProtNLM"/>
    </source>
</evidence>
<evidence type="ECO:0000313" key="9">
    <source>
        <dbReference type="EMBL" id="MBD2721555.1"/>
    </source>
</evidence>
<dbReference type="EMBL" id="JACXAC010000002">
    <property type="protein sequence ID" value="MBD2721555.1"/>
    <property type="molecule type" value="Genomic_DNA"/>
</dbReference>
<comment type="caution">
    <text evidence="9">The sequence shown here is derived from an EMBL/GenBank/DDBJ whole genome shotgun (WGS) entry which is preliminary data.</text>
</comment>
<organism evidence="9 10">
    <name type="scientific">Hymenobacter armeniacus</name>
    <dbReference type="NCBI Taxonomy" id="2771358"/>
    <lineage>
        <taxon>Bacteria</taxon>
        <taxon>Pseudomonadati</taxon>
        <taxon>Bacteroidota</taxon>
        <taxon>Cytophagia</taxon>
        <taxon>Cytophagales</taxon>
        <taxon>Hymenobacteraceae</taxon>
        <taxon>Hymenobacter</taxon>
    </lineage>
</organism>
<protein>
    <recommendedName>
        <fullName evidence="11">Glycosyltransferase RgtA/B/C/D-like domain-containing protein</fullName>
    </recommendedName>
</protein>
<keyword evidence="7 8" id="KW-0472">Membrane</keyword>
<proteinExistence type="predicted"/>
<evidence type="ECO:0000256" key="4">
    <source>
        <dbReference type="ARBA" id="ARBA00022679"/>
    </source>
</evidence>
<sequence length="469" mass="52003">MQSEIFFNGDSKSFIWAFRNWWHLGRYTFDLQQPDAAFGRLPGYPLFYGVHYLLAGRAWAGLAVACTQAVFDSCSALLVFGSVRRLVMLLGPAAGLGAWVPYAGGLLYATYPFTIVWVPIVGTETMATFLTLAWLGWLLRPARTTGYFVGLGLWVAAAFYVREYLGVLLPVTCAYLLASWPAPASVAGRGRVAALLLVCGTFGVLYVLWPVRNYAVAHRLVLLKPLTAGYANLNVDIVSFRNWVLCWSPDEETWLDAVATSRNVAFPAEVFATAQEARQAHRAAQLAHDCGSSFAYRQIRPPHIAPGGAAEAKAWQQRCDAEIEATFVRLKASYVARHPVRYWLGVPAQNLAKAFFKATKATKNEQPGTRIAKALLTRGLFAWRSLLVVLGFAGLLRYHRQRGTWPVAFFVGFMYLFMCVLVRKLEMRYLLQADALLLVPAALMLGGVANWLRPRPQGTRNRQVGEGVA</sequence>
<feature type="transmembrane region" description="Helical" evidence="8">
    <location>
        <begin position="190"/>
        <end position="209"/>
    </location>
</feature>
<keyword evidence="3" id="KW-0328">Glycosyltransferase</keyword>
<feature type="transmembrane region" description="Helical" evidence="8">
    <location>
        <begin position="151"/>
        <end position="178"/>
    </location>
</feature>
<keyword evidence="4" id="KW-0808">Transferase</keyword>
<evidence type="ECO:0000256" key="6">
    <source>
        <dbReference type="ARBA" id="ARBA00022989"/>
    </source>
</evidence>
<gene>
    <name evidence="9" type="ORF">IC234_05395</name>
</gene>
<feature type="transmembrane region" description="Helical" evidence="8">
    <location>
        <begin position="380"/>
        <end position="398"/>
    </location>
</feature>
<keyword evidence="10" id="KW-1185">Reference proteome</keyword>
<evidence type="ECO:0000313" key="10">
    <source>
        <dbReference type="Proteomes" id="UP000606003"/>
    </source>
</evidence>
<evidence type="ECO:0000256" key="7">
    <source>
        <dbReference type="ARBA" id="ARBA00023136"/>
    </source>
</evidence>
<name>A0ABR8JSF9_9BACT</name>
<keyword evidence="2" id="KW-1003">Cell membrane</keyword>